<evidence type="ECO:0000313" key="2">
    <source>
        <dbReference type="EMBL" id="SMF76040.1"/>
    </source>
</evidence>
<dbReference type="SUPFAM" id="SSF143120">
    <property type="entry name" value="YefM-like"/>
    <property type="match status" value="1"/>
</dbReference>
<evidence type="ECO:0000313" key="3">
    <source>
        <dbReference type="Proteomes" id="UP000192936"/>
    </source>
</evidence>
<dbReference type="GO" id="GO:0003677">
    <property type="term" value="F:DNA binding"/>
    <property type="evidence" value="ECO:0007669"/>
    <property type="project" value="UniProtKB-KW"/>
</dbReference>
<proteinExistence type="inferred from homology"/>
<reference evidence="2 3" key="1">
    <citation type="submission" date="2017-04" db="EMBL/GenBank/DDBJ databases">
        <authorList>
            <person name="Afonso C.L."/>
            <person name="Miller P.J."/>
            <person name="Scott M.A."/>
            <person name="Spackman E."/>
            <person name="Goraichik I."/>
            <person name="Dimitrov K.M."/>
            <person name="Suarez D.L."/>
            <person name="Swayne D.E."/>
        </authorList>
    </citation>
    <scope>NUCLEOTIDE SEQUENCE [LARGE SCALE GENOMIC DNA]</scope>
    <source>
        <strain evidence="2 3">A2P</strain>
    </source>
</reference>
<name>A0A1X7GWX6_9PROT</name>
<organism evidence="2 3">
    <name type="scientific">Azospirillum oryzae</name>
    <dbReference type="NCBI Taxonomy" id="286727"/>
    <lineage>
        <taxon>Bacteria</taxon>
        <taxon>Pseudomonadati</taxon>
        <taxon>Pseudomonadota</taxon>
        <taxon>Alphaproteobacteria</taxon>
        <taxon>Rhodospirillales</taxon>
        <taxon>Azospirillaceae</taxon>
        <taxon>Azospirillum</taxon>
    </lineage>
</organism>
<keyword evidence="2" id="KW-0238">DNA-binding</keyword>
<protein>
    <submittedName>
        <fullName evidence="2">Antitoxin component of toxin-antitoxin stability system, DNA-binding transcriptional repressor</fullName>
    </submittedName>
</protein>
<sequence>MGLPVVTVSVTEFKAKCLSLFDDLEDHRVAKIVVTRHGRPVAELNPPDRELPPLFGAHPGSVEVVGDYDLTQPTFDDEVFDAESGILHR</sequence>
<dbReference type="AlphaFoldDB" id="A0A1X7GWX6"/>
<dbReference type="Gene3D" id="3.40.1620.10">
    <property type="entry name" value="YefM-like domain"/>
    <property type="match status" value="1"/>
</dbReference>
<dbReference type="InterPro" id="IPR036165">
    <property type="entry name" value="YefM-like_sf"/>
</dbReference>
<dbReference type="OrthoDB" id="963455at2"/>
<dbReference type="Proteomes" id="UP000192936">
    <property type="component" value="Unassembled WGS sequence"/>
</dbReference>
<evidence type="ECO:0000256" key="1">
    <source>
        <dbReference type="ARBA" id="ARBA00009981"/>
    </source>
</evidence>
<dbReference type="EMBL" id="FXAK01000007">
    <property type="protein sequence ID" value="SMF76040.1"/>
    <property type="molecule type" value="Genomic_DNA"/>
</dbReference>
<accession>A0A1X7GWX6</accession>
<gene>
    <name evidence="2" type="ORF">SAMN02982917_4544</name>
</gene>
<dbReference type="RefSeq" id="WP_085089432.1">
    <property type="nucleotide sequence ID" value="NZ_FXAK01000007.1"/>
</dbReference>
<comment type="similarity">
    <text evidence="1">Belongs to the phD/YefM antitoxin family.</text>
</comment>
<dbReference type="STRING" id="286727.SAMN02982917_4544"/>